<reference evidence="2 3" key="1">
    <citation type="submission" date="2014-07" db="EMBL/GenBank/DDBJ databases">
        <title>Chaperone-usher fimbriae in a diverse selection of Gallibacterium genomes.</title>
        <authorList>
            <person name="Kudirkiene E."/>
            <person name="Bager R.J."/>
            <person name="Johnson T.J."/>
            <person name="Bojesen A.M."/>
        </authorList>
    </citation>
    <scope>NUCLEOTIDE SEQUENCE [LARGE SCALE GENOMIC DNA]</scope>
    <source>
        <strain evidence="2 3">4895</strain>
    </source>
</reference>
<dbReference type="Proteomes" id="UP000030554">
    <property type="component" value="Unassembled WGS sequence"/>
</dbReference>
<dbReference type="AlphaFoldDB" id="A0A0A2ZVW4"/>
<feature type="transmembrane region" description="Helical" evidence="1">
    <location>
        <begin position="32"/>
        <end position="50"/>
    </location>
</feature>
<keyword evidence="1" id="KW-1133">Transmembrane helix</keyword>
<accession>A0A0A2ZVW4</accession>
<keyword evidence="1" id="KW-0472">Membrane</keyword>
<dbReference type="RefSeq" id="WP_021461216.1">
    <property type="nucleotide sequence ID" value="NZ_JPJQ01000036.1"/>
</dbReference>
<comment type="caution">
    <text evidence="2">The sequence shown here is derived from an EMBL/GenBank/DDBJ whole genome shotgun (WGS) entry which is preliminary data.</text>
</comment>
<evidence type="ECO:0000256" key="1">
    <source>
        <dbReference type="SAM" id="Phobius"/>
    </source>
</evidence>
<keyword evidence="1" id="KW-0812">Transmembrane</keyword>
<evidence type="ECO:0000313" key="2">
    <source>
        <dbReference type="EMBL" id="KGQ61183.1"/>
    </source>
</evidence>
<gene>
    <name evidence="2" type="ORF">IO48_07795</name>
</gene>
<proteinExistence type="predicted"/>
<name>A0A0A2ZVW4_9PAST</name>
<sequence length="205" mass="24213">MYRWLIKKVSKKYKDIYNVFASRSKSEKHCCVANHICCVVFIILLLLINYDRIIAEITTPIRCSMAGEIKVLMPVEEWQKQRGIEKLRPIKDSLERESLVKLSYDLTSLEKKQIPKFINVNNMVYTLQSVIPHTKISTYFYEKNYLNIFITYYLLIYDLELNKPILSAKQVYGQYWTLMGPGSNWVKCDKSNSSELTVKSYQYNF</sequence>
<dbReference type="EMBL" id="JPJQ01000036">
    <property type="protein sequence ID" value="KGQ61183.1"/>
    <property type="molecule type" value="Genomic_DNA"/>
</dbReference>
<organism evidence="2 3">
    <name type="scientific">Gallibacterium anatis 4895</name>
    <dbReference type="NCBI Taxonomy" id="1396510"/>
    <lineage>
        <taxon>Bacteria</taxon>
        <taxon>Pseudomonadati</taxon>
        <taxon>Pseudomonadota</taxon>
        <taxon>Gammaproteobacteria</taxon>
        <taxon>Pasteurellales</taxon>
        <taxon>Pasteurellaceae</taxon>
        <taxon>Gallibacterium</taxon>
    </lineage>
</organism>
<evidence type="ECO:0000313" key="3">
    <source>
        <dbReference type="Proteomes" id="UP000030554"/>
    </source>
</evidence>
<protein>
    <submittedName>
        <fullName evidence="2">Uncharacterized protein</fullName>
    </submittedName>
</protein>